<sequence>MRILVTIAFLVLAGCTQAPAGKPVVQAKDLPPLGPCPASSWKPEAPPPTASARTSMVLLAVGEWGRFGKQVITYSDNAPAKTEQLGIKEREAPQRIADYWASVGNKLSGLNDVPWSAAFISWDIQSAGVPRDLFCPDQRHTIYVERMVERAKSPGAAFIPHPPAGRAPQVGDLICSSRDGSGTTLQNLNRGAGHCDIVVDVRPGQVFAIGGNVGDSVTRSVFPLDGNGFLSPLSGRPFFAVIENRLP</sequence>
<feature type="domain" description="DUF2272" evidence="2">
    <location>
        <begin position="101"/>
        <end position="231"/>
    </location>
</feature>
<keyword evidence="4" id="KW-1185">Reference proteome</keyword>
<dbReference type="InterPro" id="IPR019262">
    <property type="entry name" value="DUF2272"/>
</dbReference>
<proteinExistence type="predicted"/>
<organism evidence="3 4">
    <name type="scientific">Reyranella humidisoli</name>
    <dbReference type="NCBI Taxonomy" id="2849149"/>
    <lineage>
        <taxon>Bacteria</taxon>
        <taxon>Pseudomonadati</taxon>
        <taxon>Pseudomonadota</taxon>
        <taxon>Alphaproteobacteria</taxon>
        <taxon>Hyphomicrobiales</taxon>
        <taxon>Reyranellaceae</taxon>
        <taxon>Reyranella</taxon>
    </lineage>
</organism>
<feature type="chain" id="PRO_5047252106" evidence="1">
    <location>
        <begin position="21"/>
        <end position="247"/>
    </location>
</feature>
<keyword evidence="1" id="KW-0732">Signal</keyword>
<comment type="caution">
    <text evidence="3">The sequence shown here is derived from an EMBL/GenBank/DDBJ whole genome shotgun (WGS) entry which is preliminary data.</text>
</comment>
<evidence type="ECO:0000313" key="3">
    <source>
        <dbReference type="EMBL" id="MBU8875161.1"/>
    </source>
</evidence>
<dbReference type="RefSeq" id="WP_216961968.1">
    <property type="nucleotide sequence ID" value="NZ_JAHOPB010000001.1"/>
</dbReference>
<name>A0ABS6IKN7_9HYPH</name>
<dbReference type="Proteomes" id="UP000727907">
    <property type="component" value="Unassembled WGS sequence"/>
</dbReference>
<evidence type="ECO:0000259" key="2">
    <source>
        <dbReference type="Pfam" id="PF10030"/>
    </source>
</evidence>
<dbReference type="EMBL" id="JAHOPB010000001">
    <property type="protein sequence ID" value="MBU8875161.1"/>
    <property type="molecule type" value="Genomic_DNA"/>
</dbReference>
<dbReference type="PROSITE" id="PS51257">
    <property type="entry name" value="PROKAR_LIPOPROTEIN"/>
    <property type="match status" value="1"/>
</dbReference>
<feature type="signal peptide" evidence="1">
    <location>
        <begin position="1"/>
        <end position="20"/>
    </location>
</feature>
<dbReference type="Pfam" id="PF10030">
    <property type="entry name" value="DUF2272"/>
    <property type="match status" value="1"/>
</dbReference>
<reference evidence="3 4" key="1">
    <citation type="submission" date="2021-06" db="EMBL/GenBank/DDBJ databases">
        <authorList>
            <person name="Lee D.H."/>
        </authorList>
    </citation>
    <scope>NUCLEOTIDE SEQUENCE [LARGE SCALE GENOMIC DNA]</scope>
    <source>
        <strain evidence="3 4">MMS21-HV4-11</strain>
    </source>
</reference>
<gene>
    <name evidence="3" type="ORF">KQ910_15410</name>
</gene>
<protein>
    <submittedName>
        <fullName evidence="3">DUF2272 domain-containing protein</fullName>
    </submittedName>
</protein>
<evidence type="ECO:0000313" key="4">
    <source>
        <dbReference type="Proteomes" id="UP000727907"/>
    </source>
</evidence>
<evidence type="ECO:0000256" key="1">
    <source>
        <dbReference type="SAM" id="SignalP"/>
    </source>
</evidence>
<accession>A0ABS6IKN7</accession>